<protein>
    <submittedName>
        <fullName evidence="2">Uncharacterized protein</fullName>
    </submittedName>
</protein>
<evidence type="ECO:0000256" key="1">
    <source>
        <dbReference type="SAM" id="SignalP"/>
    </source>
</evidence>
<reference evidence="2 3" key="1">
    <citation type="journal article" date="2016" name="Mol. Biol. Evol.">
        <title>Comparative Genomics of Early-Diverging Mushroom-Forming Fungi Provides Insights into the Origins of Lignocellulose Decay Capabilities.</title>
        <authorList>
            <person name="Nagy L.G."/>
            <person name="Riley R."/>
            <person name="Tritt A."/>
            <person name="Adam C."/>
            <person name="Daum C."/>
            <person name="Floudas D."/>
            <person name="Sun H."/>
            <person name="Yadav J.S."/>
            <person name="Pangilinan J."/>
            <person name="Larsson K.H."/>
            <person name="Matsuura K."/>
            <person name="Barry K."/>
            <person name="Labutti K."/>
            <person name="Kuo R."/>
            <person name="Ohm R.A."/>
            <person name="Bhattacharya S.S."/>
            <person name="Shirouzu T."/>
            <person name="Yoshinaga Y."/>
            <person name="Martin F.M."/>
            <person name="Grigoriev I.V."/>
            <person name="Hibbett D.S."/>
        </authorList>
    </citation>
    <scope>NUCLEOTIDE SEQUENCE [LARGE SCALE GENOMIC DNA]</scope>
    <source>
        <strain evidence="2 3">HHB12733</strain>
    </source>
</reference>
<proteinExistence type="predicted"/>
<keyword evidence="3" id="KW-1185">Reference proteome</keyword>
<gene>
    <name evidence="2" type="ORF">CALCODRAFT_429824</name>
</gene>
<sequence length="218" mass="24869">MLHFLTTTSLFVSLPNDCWCQVLGRPIHELIIRGLPVTPSTGFAAPKRGVDLEPGLSLRPTKKRRSPTDIRLVRARIFYSKPSRAPDGKIRAGLPRFRKLRPTSKDGRLTLYADVLNDLRRDFRSDNAARHALKYIFPSYYGLHNVFTSGLDVTNASFPFRDYTDRHDEILRQGKAKTPKRLRDLKPLSTRLLQLHCQTSYKRICDIVCPSKVSLGPL</sequence>
<dbReference type="OrthoDB" id="289721at2759"/>
<evidence type="ECO:0000313" key="2">
    <source>
        <dbReference type="EMBL" id="KZT60224.1"/>
    </source>
</evidence>
<name>A0A165I7G5_9BASI</name>
<evidence type="ECO:0000313" key="3">
    <source>
        <dbReference type="Proteomes" id="UP000076842"/>
    </source>
</evidence>
<organism evidence="2 3">
    <name type="scientific">Calocera cornea HHB12733</name>
    <dbReference type="NCBI Taxonomy" id="1353952"/>
    <lineage>
        <taxon>Eukaryota</taxon>
        <taxon>Fungi</taxon>
        <taxon>Dikarya</taxon>
        <taxon>Basidiomycota</taxon>
        <taxon>Agaricomycotina</taxon>
        <taxon>Dacrymycetes</taxon>
        <taxon>Dacrymycetales</taxon>
        <taxon>Dacrymycetaceae</taxon>
        <taxon>Calocera</taxon>
    </lineage>
</organism>
<feature type="signal peptide" evidence="1">
    <location>
        <begin position="1"/>
        <end position="20"/>
    </location>
</feature>
<dbReference type="EMBL" id="KV423933">
    <property type="protein sequence ID" value="KZT60224.1"/>
    <property type="molecule type" value="Genomic_DNA"/>
</dbReference>
<dbReference type="Proteomes" id="UP000076842">
    <property type="component" value="Unassembled WGS sequence"/>
</dbReference>
<keyword evidence="1" id="KW-0732">Signal</keyword>
<dbReference type="InParanoid" id="A0A165I7G5"/>
<dbReference type="STRING" id="1353952.A0A165I7G5"/>
<dbReference type="AlphaFoldDB" id="A0A165I7G5"/>
<feature type="chain" id="PRO_5007859128" evidence="1">
    <location>
        <begin position="21"/>
        <end position="218"/>
    </location>
</feature>
<accession>A0A165I7G5</accession>